<dbReference type="SUPFAM" id="SSF50156">
    <property type="entry name" value="PDZ domain-like"/>
    <property type="match status" value="1"/>
</dbReference>
<dbReference type="InterPro" id="IPR036034">
    <property type="entry name" value="PDZ_sf"/>
</dbReference>
<accession>K1UGA5</accession>
<dbReference type="Gene3D" id="2.30.42.10">
    <property type="match status" value="1"/>
</dbReference>
<comment type="caution">
    <text evidence="3">The sequence shown here is derived from an EMBL/GenBank/DDBJ whole genome shotgun (WGS) entry which is preliminary data.</text>
</comment>
<dbReference type="Pfam" id="PF13180">
    <property type="entry name" value="PDZ_2"/>
    <property type="match status" value="1"/>
</dbReference>
<name>K1UGA5_9ZZZZ</name>
<keyword evidence="3" id="KW-0645">Protease</keyword>
<evidence type="ECO:0000259" key="2">
    <source>
        <dbReference type="Pfam" id="PF13180"/>
    </source>
</evidence>
<keyword evidence="3" id="KW-0482">Metalloprotease</keyword>
<dbReference type="GO" id="GO:0006508">
    <property type="term" value="P:proteolysis"/>
    <property type="evidence" value="ECO:0007669"/>
    <property type="project" value="UniProtKB-KW"/>
</dbReference>
<organism evidence="3">
    <name type="scientific">human gut metagenome</name>
    <dbReference type="NCBI Taxonomy" id="408170"/>
    <lineage>
        <taxon>unclassified sequences</taxon>
        <taxon>metagenomes</taxon>
        <taxon>organismal metagenomes</taxon>
    </lineage>
</organism>
<dbReference type="GO" id="GO:0004222">
    <property type="term" value="F:metalloendopeptidase activity"/>
    <property type="evidence" value="ECO:0007669"/>
    <property type="project" value="InterPro"/>
</dbReference>
<evidence type="ECO:0000256" key="1">
    <source>
        <dbReference type="ARBA" id="ARBA00001947"/>
    </source>
</evidence>
<gene>
    <name evidence="3" type="ORF">OBE_00422</name>
</gene>
<protein>
    <submittedName>
        <fullName evidence="3">RIP metalloprotease RseP</fullName>
    </submittedName>
</protein>
<dbReference type="PANTHER" id="PTHR42837">
    <property type="entry name" value="REGULATOR OF SIGMA-E PROTEASE RSEP"/>
    <property type="match status" value="1"/>
</dbReference>
<proteinExistence type="predicted"/>
<comment type="cofactor">
    <cofactor evidence="1">
        <name>Zn(2+)</name>
        <dbReference type="ChEBI" id="CHEBI:29105"/>
    </cofactor>
</comment>
<dbReference type="AlphaFoldDB" id="K1UGA5"/>
<keyword evidence="3" id="KW-0378">Hydrolase</keyword>
<sequence length="141" mass="15405">MDQAGVVAGDEVVEINGTKISTGKDLKEYIDAHPFGKEEINITVKRNNKEKKVVVVPQMTKLYSSGFVYNLARDKQSVGGVLKYSLVEVRYEINTVLKSLKMLVTGKVSANEVSGPVGIVNVIGDTYNQTKSEGFMVTCSQ</sequence>
<reference evidence="3" key="1">
    <citation type="journal article" date="2013" name="Environ. Microbiol.">
        <title>Microbiota from the distal guts of lean and obese adolescents exhibit partial functional redundancy besides clear differences in community structure.</title>
        <authorList>
            <person name="Ferrer M."/>
            <person name="Ruiz A."/>
            <person name="Lanza F."/>
            <person name="Haange S.B."/>
            <person name="Oberbach A."/>
            <person name="Till H."/>
            <person name="Bargiela R."/>
            <person name="Campoy C."/>
            <person name="Segura M.T."/>
            <person name="Richter M."/>
            <person name="von Bergen M."/>
            <person name="Seifert J."/>
            <person name="Suarez A."/>
        </authorList>
    </citation>
    <scope>NUCLEOTIDE SEQUENCE</scope>
</reference>
<dbReference type="InterPro" id="IPR004387">
    <property type="entry name" value="Pept_M50_Zn"/>
</dbReference>
<dbReference type="InterPro" id="IPR001478">
    <property type="entry name" value="PDZ"/>
</dbReference>
<feature type="domain" description="PDZ" evidence="2">
    <location>
        <begin position="2"/>
        <end position="55"/>
    </location>
</feature>
<evidence type="ECO:0000313" key="3">
    <source>
        <dbReference type="EMBL" id="EKC77310.1"/>
    </source>
</evidence>
<dbReference type="PANTHER" id="PTHR42837:SF2">
    <property type="entry name" value="MEMBRANE METALLOPROTEASE ARASP2, CHLOROPLASTIC-RELATED"/>
    <property type="match status" value="1"/>
</dbReference>
<dbReference type="EMBL" id="AJWZ01000285">
    <property type="protein sequence ID" value="EKC77310.1"/>
    <property type="molecule type" value="Genomic_DNA"/>
</dbReference>
<dbReference type="GO" id="GO:0016020">
    <property type="term" value="C:membrane"/>
    <property type="evidence" value="ECO:0007669"/>
    <property type="project" value="InterPro"/>
</dbReference>